<evidence type="ECO:0000313" key="3">
    <source>
        <dbReference type="Proteomes" id="UP000095282"/>
    </source>
</evidence>
<feature type="coiled-coil region" evidence="1">
    <location>
        <begin position="12"/>
        <end position="50"/>
    </location>
</feature>
<keyword evidence="1" id="KW-0175">Coiled coil</keyword>
<dbReference type="WBParaSite" id="Csp11.Scaffold306.g788.t1">
    <property type="protein sequence ID" value="Csp11.Scaffold306.g788.t1"/>
    <property type="gene ID" value="Csp11.Scaffold306.g788"/>
</dbReference>
<feature type="compositionally biased region" description="Basic and acidic residues" evidence="2">
    <location>
        <begin position="81"/>
        <end position="103"/>
    </location>
</feature>
<name>A0A1I7SYF5_9PELO</name>
<dbReference type="STRING" id="1561998.A0A1I7SYF5"/>
<feature type="compositionally biased region" description="Basic and acidic residues" evidence="2">
    <location>
        <begin position="61"/>
        <end position="73"/>
    </location>
</feature>
<keyword evidence="3" id="KW-1185">Reference proteome</keyword>
<sequence length="103" mass="12122">MIIGVPDDREVIRKMVAEIKELYKEVIHLRNEDRQKYKDMCARLETLEKERSKRLRKHSTVKKDRTKRKEVSKNAKVQPDATKKKNDGDAGTKTDEKGPEKEE</sequence>
<reference evidence="4" key="1">
    <citation type="submission" date="2016-11" db="UniProtKB">
        <authorList>
            <consortium name="WormBaseParasite"/>
        </authorList>
    </citation>
    <scope>IDENTIFICATION</scope>
</reference>
<feature type="region of interest" description="Disordered" evidence="2">
    <location>
        <begin position="50"/>
        <end position="103"/>
    </location>
</feature>
<proteinExistence type="predicted"/>
<evidence type="ECO:0000256" key="1">
    <source>
        <dbReference type="SAM" id="Coils"/>
    </source>
</evidence>
<protein>
    <submittedName>
        <fullName evidence="4">DZF domain-containing protein</fullName>
    </submittedName>
</protein>
<organism evidence="3 4">
    <name type="scientific">Caenorhabditis tropicalis</name>
    <dbReference type="NCBI Taxonomy" id="1561998"/>
    <lineage>
        <taxon>Eukaryota</taxon>
        <taxon>Metazoa</taxon>
        <taxon>Ecdysozoa</taxon>
        <taxon>Nematoda</taxon>
        <taxon>Chromadorea</taxon>
        <taxon>Rhabditida</taxon>
        <taxon>Rhabditina</taxon>
        <taxon>Rhabditomorpha</taxon>
        <taxon>Rhabditoidea</taxon>
        <taxon>Rhabditidae</taxon>
        <taxon>Peloderinae</taxon>
        <taxon>Caenorhabditis</taxon>
    </lineage>
</organism>
<accession>A0A1I7SYF5</accession>
<evidence type="ECO:0000313" key="4">
    <source>
        <dbReference type="WBParaSite" id="Csp11.Scaffold306.g788.t1"/>
    </source>
</evidence>
<evidence type="ECO:0000256" key="2">
    <source>
        <dbReference type="SAM" id="MobiDB-lite"/>
    </source>
</evidence>
<dbReference type="AlphaFoldDB" id="A0A1I7SYF5"/>
<dbReference type="eggNOG" id="ENOG502TJ92">
    <property type="taxonomic scope" value="Eukaryota"/>
</dbReference>
<dbReference type="Proteomes" id="UP000095282">
    <property type="component" value="Unplaced"/>
</dbReference>